<dbReference type="GO" id="GO:0005788">
    <property type="term" value="C:endoplasmic reticulum lumen"/>
    <property type="evidence" value="ECO:0007669"/>
    <property type="project" value="TreeGrafter"/>
</dbReference>
<evidence type="ECO:0000313" key="14">
    <source>
        <dbReference type="Proteomes" id="UP001458880"/>
    </source>
</evidence>
<dbReference type="PANTHER" id="PTHR20961">
    <property type="entry name" value="GLYCOSYLTRANSFERASE"/>
    <property type="match status" value="1"/>
</dbReference>
<evidence type="ECO:0000259" key="12">
    <source>
        <dbReference type="Pfam" id="PF04577"/>
    </source>
</evidence>
<evidence type="ECO:0000256" key="4">
    <source>
        <dbReference type="ARBA" id="ARBA00022729"/>
    </source>
</evidence>
<gene>
    <name evidence="13" type="ORF">QE152_g36946</name>
</gene>
<dbReference type="EMBL" id="JASPKY010000685">
    <property type="protein sequence ID" value="KAK9686779.1"/>
    <property type="molecule type" value="Genomic_DNA"/>
</dbReference>
<dbReference type="Proteomes" id="UP001458880">
    <property type="component" value="Unassembled WGS sequence"/>
</dbReference>
<evidence type="ECO:0000256" key="9">
    <source>
        <dbReference type="ARBA" id="ARBA00048317"/>
    </source>
</evidence>
<feature type="chain" id="PRO_5043407705" description="EGF domain-specific O-linked N-acetylglucosamine transferase" evidence="11">
    <location>
        <begin position="17"/>
        <end position="554"/>
    </location>
</feature>
<evidence type="ECO:0000256" key="2">
    <source>
        <dbReference type="ARBA" id="ARBA00022676"/>
    </source>
</evidence>
<dbReference type="AlphaFoldDB" id="A0AAW1IB28"/>
<feature type="domain" description="Glycosyltransferase 61 catalytic" evidence="12">
    <location>
        <begin position="315"/>
        <end position="426"/>
    </location>
</feature>
<organism evidence="13 14">
    <name type="scientific">Popillia japonica</name>
    <name type="common">Japanese beetle</name>
    <dbReference type="NCBI Taxonomy" id="7064"/>
    <lineage>
        <taxon>Eukaryota</taxon>
        <taxon>Metazoa</taxon>
        <taxon>Ecdysozoa</taxon>
        <taxon>Arthropoda</taxon>
        <taxon>Hexapoda</taxon>
        <taxon>Insecta</taxon>
        <taxon>Pterygota</taxon>
        <taxon>Neoptera</taxon>
        <taxon>Endopterygota</taxon>
        <taxon>Coleoptera</taxon>
        <taxon>Polyphaga</taxon>
        <taxon>Scarabaeiformia</taxon>
        <taxon>Scarabaeidae</taxon>
        <taxon>Rutelinae</taxon>
        <taxon>Popillia</taxon>
    </lineage>
</organism>
<evidence type="ECO:0000256" key="6">
    <source>
        <dbReference type="ARBA" id="ARBA00023180"/>
    </source>
</evidence>
<dbReference type="PANTHER" id="PTHR20961:SF148">
    <property type="entry name" value="EGF DOMAIN-SPECIFIC O-LINKED N-ACETYLGLUCOSAMINE TRANSFERASE"/>
    <property type="match status" value="1"/>
</dbReference>
<protein>
    <recommendedName>
        <fullName evidence="7">EGF domain-specific O-linked N-acetylglucosamine transferase</fullName>
        <ecNumber evidence="1">2.4.1.255</ecNumber>
    </recommendedName>
    <alternativeName>
        <fullName evidence="8">Extracellular O-linked N-acetylglucosamine transferase</fullName>
    </alternativeName>
</protein>
<evidence type="ECO:0000256" key="8">
    <source>
        <dbReference type="ARBA" id="ARBA00042574"/>
    </source>
</evidence>
<evidence type="ECO:0000256" key="11">
    <source>
        <dbReference type="SAM" id="SignalP"/>
    </source>
</evidence>
<proteinExistence type="predicted"/>
<keyword evidence="2" id="KW-0328">Glycosyltransferase</keyword>
<evidence type="ECO:0000256" key="5">
    <source>
        <dbReference type="ARBA" id="ARBA00022824"/>
    </source>
</evidence>
<dbReference type="GO" id="GO:0097363">
    <property type="term" value="F:protein O-acetylglucosaminyltransferase activity"/>
    <property type="evidence" value="ECO:0007669"/>
    <property type="project" value="UniProtKB-EC"/>
</dbReference>
<feature type="signal peptide" evidence="11">
    <location>
        <begin position="1"/>
        <end position="16"/>
    </location>
</feature>
<evidence type="ECO:0000256" key="3">
    <source>
        <dbReference type="ARBA" id="ARBA00022679"/>
    </source>
</evidence>
<dbReference type="EC" id="2.4.1.255" evidence="1"/>
<dbReference type="InterPro" id="IPR007657">
    <property type="entry name" value="Glycosyltransferase_61"/>
</dbReference>
<keyword evidence="4 11" id="KW-0732">Signal</keyword>
<evidence type="ECO:0000256" key="10">
    <source>
        <dbReference type="ARBA" id="ARBA00049432"/>
    </source>
</evidence>
<sequence length="554" mass="65250">MFVYVLLLVATCGTVAFNYTSMDIPYEHLQYHFSNFPQLYKQCKNDPECPFKKDINLNRCWGYESNCDSRTQYSTPYCPGDYKGWVKTKQDQINTFFTQADFGYIKQQLQEMKVICEPLFAEDSSLECSDHLRFCRGRNIWMNFTSLLQRTEPVRYKMDILGDGDIGGYCKLHSERLKENLDHISPLQSWGPELQHFTELVRKPIVNNECDIVIEKPTFIMKIDATVNMYHHFCDFLNLYASLHLNASAPDAFTTDVHILIWETFTYRSAFEDTWKAFTRHPIWDLKTFRGETVCFKNVIFPLLPRMIFGLYYNTPIIYGCQNSGLFHAFSQHILHRLDIPVNEPVDRRIRITLLSRDTKYRRILNEDELLTALKENDEYSVQRVVYNKEISFREQLEITRNTDMLIGMHGAGLTHLLFLPDWAAVFELYNCEDPNCYKDLTRLRGLKYTTWENQHKIFQQDEGQHPEGGAHAKFTNYSFDTEEFLRLVALTAKYIKNHPKFVQYLQTVEKDIVAEIKGDNGEEQVCKISENAHRKYRYKSDEINNFKGKHDEL</sequence>
<evidence type="ECO:0000256" key="1">
    <source>
        <dbReference type="ARBA" id="ARBA00011970"/>
    </source>
</evidence>
<keyword evidence="6" id="KW-0325">Glycoprotein</keyword>
<comment type="catalytic activity">
    <reaction evidence="10">
        <text>L-threonyl-[protein] + UDP-N-acetyl-alpha-D-glucosamine = 3-O-(N-acetyl-beta-D-glucosaminyl)-L-threonyl-[protein] + UDP + H(+)</text>
        <dbReference type="Rhea" id="RHEA:48908"/>
        <dbReference type="Rhea" id="RHEA-COMP:11060"/>
        <dbReference type="Rhea" id="RHEA-COMP:12252"/>
        <dbReference type="ChEBI" id="CHEBI:15378"/>
        <dbReference type="ChEBI" id="CHEBI:30013"/>
        <dbReference type="ChEBI" id="CHEBI:57705"/>
        <dbReference type="ChEBI" id="CHEBI:58223"/>
        <dbReference type="ChEBI" id="CHEBI:90840"/>
        <dbReference type="EC" id="2.4.1.255"/>
    </reaction>
</comment>
<keyword evidence="3" id="KW-0808">Transferase</keyword>
<evidence type="ECO:0000256" key="7">
    <source>
        <dbReference type="ARBA" id="ARBA00040944"/>
    </source>
</evidence>
<reference evidence="13 14" key="1">
    <citation type="journal article" date="2024" name="BMC Genomics">
        <title>De novo assembly and annotation of Popillia japonica's genome with initial clues to its potential as an invasive pest.</title>
        <authorList>
            <person name="Cucini C."/>
            <person name="Boschi S."/>
            <person name="Funari R."/>
            <person name="Cardaioli E."/>
            <person name="Iannotti N."/>
            <person name="Marturano G."/>
            <person name="Paoli F."/>
            <person name="Bruttini M."/>
            <person name="Carapelli A."/>
            <person name="Frati F."/>
            <person name="Nardi F."/>
        </authorList>
    </citation>
    <scope>NUCLEOTIDE SEQUENCE [LARGE SCALE GENOMIC DNA]</scope>
    <source>
        <strain evidence="13">DMR45628</strain>
    </source>
</reference>
<comment type="catalytic activity">
    <reaction evidence="9">
        <text>L-seryl-[protein] + UDP-N-acetyl-alpha-D-glucosamine = 3-O-(N-acetyl-beta-D-glucosaminyl)-L-seryl-[protein] + UDP + H(+)</text>
        <dbReference type="Rhea" id="RHEA:48904"/>
        <dbReference type="Rhea" id="RHEA-COMP:9863"/>
        <dbReference type="Rhea" id="RHEA-COMP:12251"/>
        <dbReference type="ChEBI" id="CHEBI:15378"/>
        <dbReference type="ChEBI" id="CHEBI:29999"/>
        <dbReference type="ChEBI" id="CHEBI:57705"/>
        <dbReference type="ChEBI" id="CHEBI:58223"/>
        <dbReference type="ChEBI" id="CHEBI:90838"/>
        <dbReference type="EC" id="2.4.1.255"/>
    </reaction>
</comment>
<dbReference type="InterPro" id="IPR049625">
    <property type="entry name" value="Glyco_transf_61_cat"/>
</dbReference>
<evidence type="ECO:0000313" key="13">
    <source>
        <dbReference type="EMBL" id="KAK9686779.1"/>
    </source>
</evidence>
<keyword evidence="5" id="KW-0256">Endoplasmic reticulum</keyword>
<comment type="caution">
    <text evidence="13">The sequence shown here is derived from an EMBL/GenBank/DDBJ whole genome shotgun (WGS) entry which is preliminary data.</text>
</comment>
<accession>A0AAW1IB28</accession>
<keyword evidence="14" id="KW-1185">Reference proteome</keyword>
<dbReference type="Pfam" id="PF04577">
    <property type="entry name" value="Glyco_transf_61"/>
    <property type="match status" value="1"/>
</dbReference>
<name>A0AAW1IB28_POPJA</name>